<gene>
    <name evidence="1" type="ORF">UU83_C0018G0005</name>
</gene>
<reference evidence="1 2" key="1">
    <citation type="journal article" date="2015" name="Nature">
        <title>rRNA introns, odd ribosomes, and small enigmatic genomes across a large radiation of phyla.</title>
        <authorList>
            <person name="Brown C.T."/>
            <person name="Hug L.A."/>
            <person name="Thomas B.C."/>
            <person name="Sharon I."/>
            <person name="Castelle C.J."/>
            <person name="Singh A."/>
            <person name="Wilkins M.J."/>
            <person name="Williams K.H."/>
            <person name="Banfield J.F."/>
        </authorList>
    </citation>
    <scope>NUCLEOTIDE SEQUENCE [LARGE SCALE GENOMIC DNA]</scope>
</reference>
<accession>A0A0G0XJ05</accession>
<dbReference type="AlphaFoldDB" id="A0A0G0XJ05"/>
<evidence type="ECO:0000313" key="1">
    <source>
        <dbReference type="EMBL" id="KKS24885.1"/>
    </source>
</evidence>
<evidence type="ECO:0000313" key="2">
    <source>
        <dbReference type="Proteomes" id="UP000033856"/>
    </source>
</evidence>
<name>A0A0G0XJ05_9BACT</name>
<protein>
    <submittedName>
        <fullName evidence="1">Uncharacterized protein</fullName>
    </submittedName>
</protein>
<sequence>MLNYASLSGEEKIELYRSVLDAVENVGGIIDFVRLMKIARHDMNFQNQKDFCSVINELIKRGYIKLKIRRVKSDEKRVANRKFRMLIDVVRV</sequence>
<organism evidence="1 2">
    <name type="scientific">Candidatus Jorgensenbacteria bacterium GW2011_GWF2_41_8</name>
    <dbReference type="NCBI Taxonomy" id="1618667"/>
    <lineage>
        <taxon>Bacteria</taxon>
        <taxon>Candidatus Joergenseniibacteriota</taxon>
    </lineage>
</organism>
<dbReference type="EMBL" id="LCCD01000018">
    <property type="protein sequence ID" value="KKS24885.1"/>
    <property type="molecule type" value="Genomic_DNA"/>
</dbReference>
<dbReference type="Proteomes" id="UP000033856">
    <property type="component" value="Unassembled WGS sequence"/>
</dbReference>
<proteinExistence type="predicted"/>
<comment type="caution">
    <text evidence="1">The sequence shown here is derived from an EMBL/GenBank/DDBJ whole genome shotgun (WGS) entry which is preliminary data.</text>
</comment>